<keyword evidence="1" id="KW-0175">Coiled coil</keyword>
<name>A0A4U5UIR1_COLLU</name>
<dbReference type="InterPro" id="IPR031478">
    <property type="entry name" value="SPATA1_C"/>
</dbReference>
<dbReference type="Proteomes" id="UP000298787">
    <property type="component" value="Chromosome 8"/>
</dbReference>
<dbReference type="PANTHER" id="PTHR14421">
    <property type="entry name" value="SPERMATOGENESIS-ASSOCIATED PROTEIN 1"/>
    <property type="match status" value="1"/>
</dbReference>
<evidence type="ECO:0000259" key="3">
    <source>
        <dbReference type="Pfam" id="PF15743"/>
    </source>
</evidence>
<accession>A0A4U5UIR1</accession>
<dbReference type="EMBL" id="CM014085">
    <property type="protein sequence ID" value="TKS74664.1"/>
    <property type="molecule type" value="Genomic_DNA"/>
</dbReference>
<dbReference type="PANTHER" id="PTHR14421:SF3">
    <property type="entry name" value="SPERMATOGENESIS-ASSOCIATED PROTEIN 1"/>
    <property type="match status" value="1"/>
</dbReference>
<sequence length="468" mass="53229">MELSCESVRYPEERRPASCKYVELHVLYVPDDQWDGKLNKVPAEAIESFISAGFIRSELGALLGAERSIDKFSFLKCVGRSLALAPQPELYLLPTVENDSSVCSQSLSPDTSSSSPDQQTYYHPPKTCSLPAGTKEPIKFPLIPQCSQQPPPTPGLEDEEDEEDEEQSYGSSEAEGENEEEGGSSNKFEWAKQECCPRLPQNQRAPQPVSQNKASQRHEAESAQVKELPEREETCRKKKQHHRENRAARDSGVAQSLEDRDSNCSLTDGLGKSKDALKSIRNKATREELIEDIKLVREERKQLEWTRQELLRKGKDLLAQNRHRRNQARDSWKKKYFETKKATAPLEENLRNLRQELETFYNKLLHQLQARDNRGKPRRQGRSSIKNELIIQIMTESHEIDNLKRKVEDAKMKLVTEIKLRKQAATELRALKAELAQKKSQSSHPGPTASIGFGNTTRDKPQIQSTST</sequence>
<reference evidence="4 5" key="1">
    <citation type="submission" date="2019-01" db="EMBL/GenBank/DDBJ databases">
        <title>Genome Assembly of Collichthys lucidus.</title>
        <authorList>
            <person name="Cai M."/>
            <person name="Xiao S."/>
        </authorList>
    </citation>
    <scope>NUCLEOTIDE SEQUENCE [LARGE SCALE GENOMIC DNA]</scope>
    <source>
        <strain evidence="4">JT15FE1705JMU</strain>
        <tissue evidence="4">Muscle</tissue>
    </source>
</reference>
<organism evidence="4 5">
    <name type="scientific">Collichthys lucidus</name>
    <name type="common">Big head croaker</name>
    <name type="synonym">Sciaena lucida</name>
    <dbReference type="NCBI Taxonomy" id="240159"/>
    <lineage>
        <taxon>Eukaryota</taxon>
        <taxon>Metazoa</taxon>
        <taxon>Chordata</taxon>
        <taxon>Craniata</taxon>
        <taxon>Vertebrata</taxon>
        <taxon>Euteleostomi</taxon>
        <taxon>Actinopterygii</taxon>
        <taxon>Neopterygii</taxon>
        <taxon>Teleostei</taxon>
        <taxon>Neoteleostei</taxon>
        <taxon>Acanthomorphata</taxon>
        <taxon>Eupercaria</taxon>
        <taxon>Sciaenidae</taxon>
        <taxon>Collichthys</taxon>
    </lineage>
</organism>
<keyword evidence="5" id="KW-1185">Reference proteome</keyword>
<feature type="region of interest" description="Disordered" evidence="2">
    <location>
        <begin position="435"/>
        <end position="468"/>
    </location>
</feature>
<evidence type="ECO:0000256" key="2">
    <source>
        <dbReference type="SAM" id="MobiDB-lite"/>
    </source>
</evidence>
<feature type="compositionally biased region" description="Low complexity" evidence="2">
    <location>
        <begin position="104"/>
        <end position="120"/>
    </location>
</feature>
<feature type="compositionally biased region" description="Polar residues" evidence="2">
    <location>
        <begin position="200"/>
        <end position="214"/>
    </location>
</feature>
<protein>
    <submittedName>
        <fullName evidence="4">Spermatogenesis-associated protein 1</fullName>
    </submittedName>
</protein>
<dbReference type="Pfam" id="PF15743">
    <property type="entry name" value="SPATA1_C"/>
    <property type="match status" value="1"/>
</dbReference>
<proteinExistence type="predicted"/>
<gene>
    <name evidence="4" type="ORF">D9C73_008747</name>
</gene>
<evidence type="ECO:0000313" key="5">
    <source>
        <dbReference type="Proteomes" id="UP000298787"/>
    </source>
</evidence>
<dbReference type="InterPro" id="IPR039062">
    <property type="entry name" value="SPAT1"/>
</dbReference>
<feature type="domain" description="Spermatogenesis-associated protein 1 C-terminal" evidence="3">
    <location>
        <begin position="291"/>
        <end position="439"/>
    </location>
</feature>
<dbReference type="AlphaFoldDB" id="A0A4U5UIR1"/>
<feature type="coiled-coil region" evidence="1">
    <location>
        <begin position="286"/>
        <end position="313"/>
    </location>
</feature>
<feature type="region of interest" description="Disordered" evidence="2">
    <location>
        <begin position="102"/>
        <end position="185"/>
    </location>
</feature>
<feature type="compositionally biased region" description="Acidic residues" evidence="2">
    <location>
        <begin position="156"/>
        <end position="167"/>
    </location>
</feature>
<evidence type="ECO:0000256" key="1">
    <source>
        <dbReference type="SAM" id="Coils"/>
    </source>
</evidence>
<feature type="region of interest" description="Disordered" evidence="2">
    <location>
        <begin position="199"/>
        <end position="272"/>
    </location>
</feature>
<evidence type="ECO:0000313" key="4">
    <source>
        <dbReference type="EMBL" id="TKS74664.1"/>
    </source>
</evidence>